<dbReference type="InterPro" id="IPR026444">
    <property type="entry name" value="Secre_tail"/>
</dbReference>
<dbReference type="NCBIfam" id="TIGR04183">
    <property type="entry name" value="Por_Secre_tail"/>
    <property type="match status" value="1"/>
</dbReference>
<dbReference type="Proteomes" id="UP001176806">
    <property type="component" value="Unassembled WGS sequence"/>
</dbReference>
<feature type="domain" description="Secretion system C-terminal sorting" evidence="3">
    <location>
        <begin position="333"/>
        <end position="395"/>
    </location>
</feature>
<keyword evidence="5" id="KW-1185">Reference proteome</keyword>
<evidence type="ECO:0000313" key="5">
    <source>
        <dbReference type="Proteomes" id="UP001176806"/>
    </source>
</evidence>
<evidence type="ECO:0000259" key="3">
    <source>
        <dbReference type="Pfam" id="PF18962"/>
    </source>
</evidence>
<evidence type="ECO:0000313" key="4">
    <source>
        <dbReference type="EMBL" id="MDO5974814.1"/>
    </source>
</evidence>
<evidence type="ECO:0000256" key="2">
    <source>
        <dbReference type="SAM" id="SignalP"/>
    </source>
</evidence>
<reference evidence="4" key="1">
    <citation type="submission" date="2023-07" db="EMBL/GenBank/DDBJ databases">
        <title>Two novel species in the genus Flavivirga.</title>
        <authorList>
            <person name="Kwon K."/>
        </authorList>
    </citation>
    <scope>NUCLEOTIDE SEQUENCE</scope>
    <source>
        <strain evidence="4">KACC 14158</strain>
    </source>
</reference>
<gene>
    <name evidence="4" type="ORF">Q4Q40_11515</name>
</gene>
<keyword evidence="1 2" id="KW-0732">Signal</keyword>
<proteinExistence type="predicted"/>
<dbReference type="Pfam" id="PF18962">
    <property type="entry name" value="Por_Secre_tail"/>
    <property type="match status" value="1"/>
</dbReference>
<feature type="signal peptide" evidence="2">
    <location>
        <begin position="1"/>
        <end position="19"/>
    </location>
</feature>
<sequence length="401" mass="44478">MRSLLTGVFLLLFSFCCLAQSITNAEYFFNTDPGVGSGTTLIVNSNTGQLTQTFSIPTMSLADGFHSLYLRTYNNDNNWSLYDRQNFYLKRFPSSNIIMAEYFFNTDPGIGNGTSLSVNGNTGTLNQAFTIPTAGLSEGFNNLYIRTFSSENNWSLYDRQSFYLKSFDAFTISEVEYFFNTDPGVGNGTPIAVDNNTGQLTQVFSFPTTGLSEGFHSFYLRTKDNADNWSLYDRQIIYIKDLDLSPDEVSSAEYFIDSDPGIGNGTSIVFGDASLSSQILNINSTGLIDGDHLFYVRVQDTNGDWSIYDTALFTIDSSLGINNSLLSKVSLLPNPFENNLIIKLPNNIHINKIEIYNTLGQTVFSTTENKTALGLSNLKSGIYILNLETTLGNASFKILKK</sequence>
<accession>A0ABT8WPA8</accession>
<dbReference type="EMBL" id="JAUOEL010000003">
    <property type="protein sequence ID" value="MDO5974814.1"/>
    <property type="molecule type" value="Genomic_DNA"/>
</dbReference>
<organism evidence="4 5">
    <name type="scientific">Flavivirga jejuensis</name>
    <dbReference type="NCBI Taxonomy" id="870487"/>
    <lineage>
        <taxon>Bacteria</taxon>
        <taxon>Pseudomonadati</taxon>
        <taxon>Bacteroidota</taxon>
        <taxon>Flavobacteriia</taxon>
        <taxon>Flavobacteriales</taxon>
        <taxon>Flavobacteriaceae</taxon>
        <taxon>Flavivirga</taxon>
    </lineage>
</organism>
<name>A0ABT8WPA8_9FLAO</name>
<protein>
    <submittedName>
        <fullName evidence="4">T9SS type A sorting domain-containing protein</fullName>
    </submittedName>
</protein>
<feature type="chain" id="PRO_5046509531" evidence="2">
    <location>
        <begin position="20"/>
        <end position="401"/>
    </location>
</feature>
<evidence type="ECO:0000256" key="1">
    <source>
        <dbReference type="ARBA" id="ARBA00022729"/>
    </source>
</evidence>
<dbReference type="RefSeq" id="WP_303301942.1">
    <property type="nucleotide sequence ID" value="NZ_BAABDA010000050.1"/>
</dbReference>
<comment type="caution">
    <text evidence="4">The sequence shown here is derived from an EMBL/GenBank/DDBJ whole genome shotgun (WGS) entry which is preliminary data.</text>
</comment>